<protein>
    <recommendedName>
        <fullName evidence="2">Retrotransposon gag domain-containing protein</fullName>
    </recommendedName>
</protein>
<keyword evidence="4" id="KW-1185">Reference proteome</keyword>
<feature type="region of interest" description="Disordered" evidence="1">
    <location>
        <begin position="82"/>
        <end position="124"/>
    </location>
</feature>
<evidence type="ECO:0000259" key="2">
    <source>
        <dbReference type="Pfam" id="PF03732"/>
    </source>
</evidence>
<evidence type="ECO:0000313" key="3">
    <source>
        <dbReference type="EMBL" id="RDX98199.1"/>
    </source>
</evidence>
<dbReference type="InterPro" id="IPR005162">
    <property type="entry name" value="Retrotrans_gag_dom"/>
</dbReference>
<dbReference type="Pfam" id="PF03732">
    <property type="entry name" value="Retrotrans_gag"/>
    <property type="match status" value="1"/>
</dbReference>
<name>A0A371H5X2_MUCPR</name>
<comment type="caution">
    <text evidence="3">The sequence shown here is derived from an EMBL/GenBank/DDBJ whole genome shotgun (WGS) entry which is preliminary data.</text>
</comment>
<dbReference type="EMBL" id="QJKJ01003494">
    <property type="protein sequence ID" value="RDX98199.1"/>
    <property type="molecule type" value="Genomic_DNA"/>
</dbReference>
<dbReference type="Proteomes" id="UP000257109">
    <property type="component" value="Unassembled WGS sequence"/>
</dbReference>
<evidence type="ECO:0000256" key="1">
    <source>
        <dbReference type="SAM" id="MobiDB-lite"/>
    </source>
</evidence>
<proteinExistence type="predicted"/>
<dbReference type="AlphaFoldDB" id="A0A371H5X2"/>
<evidence type="ECO:0000313" key="4">
    <source>
        <dbReference type="Proteomes" id="UP000257109"/>
    </source>
</evidence>
<dbReference type="OrthoDB" id="1297603at2759"/>
<reference evidence="3" key="1">
    <citation type="submission" date="2018-05" db="EMBL/GenBank/DDBJ databases">
        <title>Draft genome of Mucuna pruriens seed.</title>
        <authorList>
            <person name="Nnadi N.E."/>
            <person name="Vos R."/>
            <person name="Hasami M.H."/>
            <person name="Devisetty U.K."/>
            <person name="Aguiy J.C."/>
        </authorList>
    </citation>
    <scope>NUCLEOTIDE SEQUENCE [LARGE SCALE GENOMIC DNA]</scope>
    <source>
        <strain evidence="3">JCA_2017</strain>
    </source>
</reference>
<feature type="non-terminal residue" evidence="3">
    <location>
        <position position="1"/>
    </location>
</feature>
<organism evidence="3 4">
    <name type="scientific">Mucuna pruriens</name>
    <name type="common">Velvet bean</name>
    <name type="synonym">Dolichos pruriens</name>
    <dbReference type="NCBI Taxonomy" id="157652"/>
    <lineage>
        <taxon>Eukaryota</taxon>
        <taxon>Viridiplantae</taxon>
        <taxon>Streptophyta</taxon>
        <taxon>Embryophyta</taxon>
        <taxon>Tracheophyta</taxon>
        <taxon>Spermatophyta</taxon>
        <taxon>Magnoliopsida</taxon>
        <taxon>eudicotyledons</taxon>
        <taxon>Gunneridae</taxon>
        <taxon>Pentapetalae</taxon>
        <taxon>rosids</taxon>
        <taxon>fabids</taxon>
        <taxon>Fabales</taxon>
        <taxon>Fabaceae</taxon>
        <taxon>Papilionoideae</taxon>
        <taxon>50 kb inversion clade</taxon>
        <taxon>NPAAA clade</taxon>
        <taxon>indigoferoid/millettioid clade</taxon>
        <taxon>Phaseoleae</taxon>
        <taxon>Mucuna</taxon>
    </lineage>
</organism>
<accession>A0A371H5X2</accession>
<gene>
    <name evidence="3" type="ORF">CR513_18908</name>
</gene>
<feature type="domain" description="Retrotransposon gag" evidence="2">
    <location>
        <begin position="184"/>
        <end position="221"/>
    </location>
</feature>
<sequence length="228" mass="25472">MESKVEVLEQQKQDLKGEVGHLKEKMTQMFQILAQTNAVVTTLANQNDVGYAQVSYTTGPLPRNVMDPPYGMLQGWNTEHPVDEEQEQQNKANNGPMFSANSGAGPDPKDDSGAQYQTSGNTPPLVVYRRASQSKEKWQSLEERLRAIEGGDKYGLEAVDLCLVSDVGLLIDFTTPEFDKYKDSLTGAALNWYVSLERGGIKTWRDLAEAFLKQYKYNEHMGTRSITA</sequence>